<dbReference type="Proteomes" id="UP000681722">
    <property type="component" value="Unassembled WGS sequence"/>
</dbReference>
<feature type="non-terminal residue" evidence="2">
    <location>
        <position position="1"/>
    </location>
</feature>
<evidence type="ECO:0000313" key="2">
    <source>
        <dbReference type="EMBL" id="CAF4085140.1"/>
    </source>
</evidence>
<evidence type="ECO:0000256" key="1">
    <source>
        <dbReference type="SAM" id="Coils"/>
    </source>
</evidence>
<accession>A0A8S2Q519</accession>
<reference evidence="2" key="1">
    <citation type="submission" date="2021-02" db="EMBL/GenBank/DDBJ databases">
        <authorList>
            <person name="Nowell W R."/>
        </authorList>
    </citation>
    <scope>NUCLEOTIDE SEQUENCE</scope>
</reference>
<dbReference type="EMBL" id="CAJOBC010029902">
    <property type="protein sequence ID" value="CAF4085140.1"/>
    <property type="molecule type" value="Genomic_DNA"/>
</dbReference>
<feature type="coiled-coil region" evidence="1">
    <location>
        <begin position="29"/>
        <end position="56"/>
    </location>
</feature>
<feature type="non-terminal residue" evidence="2">
    <location>
        <position position="83"/>
    </location>
</feature>
<organism evidence="2 3">
    <name type="scientific">Didymodactylos carnosus</name>
    <dbReference type="NCBI Taxonomy" id="1234261"/>
    <lineage>
        <taxon>Eukaryota</taxon>
        <taxon>Metazoa</taxon>
        <taxon>Spiralia</taxon>
        <taxon>Gnathifera</taxon>
        <taxon>Rotifera</taxon>
        <taxon>Eurotatoria</taxon>
        <taxon>Bdelloidea</taxon>
        <taxon>Philodinida</taxon>
        <taxon>Philodinidae</taxon>
        <taxon>Didymodactylos</taxon>
    </lineage>
</organism>
<dbReference type="AlphaFoldDB" id="A0A8S2Q519"/>
<protein>
    <submittedName>
        <fullName evidence="2">Uncharacterized protein</fullName>
    </submittedName>
</protein>
<comment type="caution">
    <text evidence="2">The sequence shown here is derived from an EMBL/GenBank/DDBJ whole genome shotgun (WGS) entry which is preliminary data.</text>
</comment>
<proteinExistence type="predicted"/>
<keyword evidence="1" id="KW-0175">Coiled coil</keyword>
<sequence>IHDTEVEEESVETKVIQHQEIVQIAETHVKEKLIAVENAERNVRKAEDEEEDARLCRQRSERKRRSWWDDYVVRPVQDYIVQP</sequence>
<gene>
    <name evidence="2" type="ORF">SRO942_LOCUS28149</name>
</gene>
<evidence type="ECO:0000313" key="3">
    <source>
        <dbReference type="Proteomes" id="UP000681722"/>
    </source>
</evidence>
<name>A0A8S2Q519_9BILA</name>